<dbReference type="InterPro" id="IPR024775">
    <property type="entry name" value="DinB-like"/>
</dbReference>
<organism evidence="2 3">
    <name type="scientific">Fuerstiella marisgermanici</name>
    <dbReference type="NCBI Taxonomy" id="1891926"/>
    <lineage>
        <taxon>Bacteria</taxon>
        <taxon>Pseudomonadati</taxon>
        <taxon>Planctomycetota</taxon>
        <taxon>Planctomycetia</taxon>
        <taxon>Planctomycetales</taxon>
        <taxon>Planctomycetaceae</taxon>
        <taxon>Fuerstiella</taxon>
    </lineage>
</organism>
<accession>A0A1P8WD52</accession>
<gene>
    <name evidence="2" type="ORF">Fuma_01562</name>
</gene>
<dbReference type="Pfam" id="PF12867">
    <property type="entry name" value="DinB_2"/>
    <property type="match status" value="1"/>
</dbReference>
<dbReference type="Gene3D" id="1.20.120.450">
    <property type="entry name" value="dinb family like domain"/>
    <property type="match status" value="1"/>
</dbReference>
<feature type="domain" description="DinB-like" evidence="1">
    <location>
        <begin position="15"/>
        <end position="152"/>
    </location>
</feature>
<protein>
    <submittedName>
        <fullName evidence="2">DinB superfamily protein</fullName>
    </submittedName>
</protein>
<keyword evidence="3" id="KW-1185">Reference proteome</keyword>
<evidence type="ECO:0000313" key="2">
    <source>
        <dbReference type="EMBL" id="APZ91961.1"/>
    </source>
</evidence>
<dbReference type="Proteomes" id="UP000187735">
    <property type="component" value="Chromosome"/>
</dbReference>
<proteinExistence type="predicted"/>
<sequence length="166" mass="17946">MFDSALKINAFQVNLLLKTVGDLDDGSLYERCPGHNHPPVWILGHLAVTGEFGQQLLGGDVFHPGWLQLFGPGSSDDPSGLVDGDARFTISTLTTAIETAYAGLRDLAAKCSDSRRMDEPHGVEIFPGTSIETIGDMITLLLTNHFGFHLAQLSACRRSRGHGPLF</sequence>
<dbReference type="AlphaFoldDB" id="A0A1P8WD52"/>
<evidence type="ECO:0000259" key="1">
    <source>
        <dbReference type="Pfam" id="PF12867"/>
    </source>
</evidence>
<name>A0A1P8WD52_9PLAN</name>
<dbReference type="RefSeq" id="WP_077023639.1">
    <property type="nucleotide sequence ID" value="NZ_CP017641.1"/>
</dbReference>
<dbReference type="OrthoDB" id="268680at2"/>
<dbReference type="SUPFAM" id="SSF109854">
    <property type="entry name" value="DinB/YfiT-like putative metalloenzymes"/>
    <property type="match status" value="1"/>
</dbReference>
<dbReference type="InterPro" id="IPR034660">
    <property type="entry name" value="DinB/YfiT-like"/>
</dbReference>
<dbReference type="KEGG" id="fmr:Fuma_01562"/>
<dbReference type="EMBL" id="CP017641">
    <property type="protein sequence ID" value="APZ91961.1"/>
    <property type="molecule type" value="Genomic_DNA"/>
</dbReference>
<evidence type="ECO:0000313" key="3">
    <source>
        <dbReference type="Proteomes" id="UP000187735"/>
    </source>
</evidence>
<reference evidence="2 3" key="1">
    <citation type="journal article" date="2016" name="Front. Microbiol.">
        <title>Fuerstia marisgermanicae gen. nov., sp. nov., an Unusual Member of the Phylum Planctomycetes from the German Wadden Sea.</title>
        <authorList>
            <person name="Kohn T."/>
            <person name="Heuer A."/>
            <person name="Jogler M."/>
            <person name="Vollmers J."/>
            <person name="Boedeker C."/>
            <person name="Bunk B."/>
            <person name="Rast P."/>
            <person name="Borchert D."/>
            <person name="Glockner I."/>
            <person name="Freese H.M."/>
            <person name="Klenk H.P."/>
            <person name="Overmann J."/>
            <person name="Kaster A.K."/>
            <person name="Rohde M."/>
            <person name="Wiegand S."/>
            <person name="Jogler C."/>
        </authorList>
    </citation>
    <scope>NUCLEOTIDE SEQUENCE [LARGE SCALE GENOMIC DNA]</scope>
    <source>
        <strain evidence="2 3">NH11</strain>
    </source>
</reference>